<evidence type="ECO:0000313" key="1">
    <source>
        <dbReference type="EMBL" id="SHM93902.1"/>
    </source>
</evidence>
<dbReference type="RefSeq" id="WP_188092905.1">
    <property type="nucleotide sequence ID" value="NZ_FRCR01000030.1"/>
</dbReference>
<dbReference type="EMBL" id="FRCR01000030">
    <property type="protein sequence ID" value="SHM93902.1"/>
    <property type="molecule type" value="Genomic_DNA"/>
</dbReference>
<dbReference type="AlphaFoldDB" id="A0A1M7MSE0"/>
<keyword evidence="2" id="KW-1185">Reference proteome</keyword>
<gene>
    <name evidence="1" type="ORF">SAMN05660826_02389</name>
</gene>
<organism evidence="1 2">
    <name type="scientific">Caldanaerovirga acetigignens</name>
    <dbReference type="NCBI Taxonomy" id="447595"/>
    <lineage>
        <taxon>Bacteria</taxon>
        <taxon>Bacillati</taxon>
        <taxon>Bacillota</taxon>
        <taxon>Clostridia</taxon>
        <taxon>Thermosediminibacterales</taxon>
        <taxon>Thermosediminibacteraceae</taxon>
        <taxon>Caldanaerovirga</taxon>
    </lineage>
</organism>
<sequence length="116" mass="13701">MACLVEGKIYSVDLKYGTEYPTENKLYVYDLATNEHKIVDENITRLRVFNNGLAYKKDKWKIYLNHKNLRPVDLDLGFEPLDYYVTGEGKYLVTGQSFFEEQRSVIYIIYPEMILN</sequence>
<dbReference type="Proteomes" id="UP000184375">
    <property type="component" value="Unassembled WGS sequence"/>
</dbReference>
<name>A0A1M7MSE0_9FIRM</name>
<reference evidence="2" key="1">
    <citation type="submission" date="2016-11" db="EMBL/GenBank/DDBJ databases">
        <authorList>
            <person name="Varghese N."/>
            <person name="Submissions S."/>
        </authorList>
    </citation>
    <scope>NUCLEOTIDE SEQUENCE [LARGE SCALE GENOMIC DNA]</scope>
    <source>
        <strain evidence="2">DSM 18802</strain>
    </source>
</reference>
<protein>
    <submittedName>
        <fullName evidence="1">Uncharacterized protein</fullName>
    </submittedName>
</protein>
<dbReference type="STRING" id="447595.SAMN05660826_02389"/>
<evidence type="ECO:0000313" key="2">
    <source>
        <dbReference type="Proteomes" id="UP000184375"/>
    </source>
</evidence>
<accession>A0A1M7MSE0</accession>
<proteinExistence type="predicted"/>